<feature type="domain" description="Bet v I/Major latex protein" evidence="2">
    <location>
        <begin position="2"/>
        <end position="152"/>
    </location>
</feature>
<sequence length="152" mass="17330">MSQLRKSEHEVEIESSAHEFFHVFRSKAHNIPNVCPQKVSAIDVHAGDWETQGSIKQWSYVVDGKSETSRETVEAIDDENKSITFNVLDGDMLQNYKSLKAFLQVTGKEDKGALVKWTIEYEKTNENAPDPDKYMDLVVSMTKDIDQHLLKA</sequence>
<evidence type="ECO:0000313" key="4">
    <source>
        <dbReference type="Proteomes" id="UP000836841"/>
    </source>
</evidence>
<comment type="caution">
    <text evidence="3">The sequence shown here is derived from an EMBL/GenBank/DDBJ whole genome shotgun (WGS) entry which is preliminary data.</text>
</comment>
<evidence type="ECO:0000256" key="1">
    <source>
        <dbReference type="ARBA" id="ARBA00038242"/>
    </source>
</evidence>
<evidence type="ECO:0000313" key="3">
    <source>
        <dbReference type="EMBL" id="CAH2080676.1"/>
    </source>
</evidence>
<dbReference type="SUPFAM" id="SSF55961">
    <property type="entry name" value="Bet v1-like"/>
    <property type="match status" value="1"/>
</dbReference>
<dbReference type="PANTHER" id="PTHR31338:SF16">
    <property type="entry name" value="POLYKETIDE CYCLASE_DEHYDRASE AND LIPID TRANSPORT SUPERFAMILY PROTEIN"/>
    <property type="match status" value="1"/>
</dbReference>
<dbReference type="Pfam" id="PF00407">
    <property type="entry name" value="Bet_v_1"/>
    <property type="match status" value="1"/>
</dbReference>
<dbReference type="InterPro" id="IPR000916">
    <property type="entry name" value="Bet_v_I/MLP"/>
</dbReference>
<dbReference type="SMART" id="SM01037">
    <property type="entry name" value="Bet_v_1"/>
    <property type="match status" value="1"/>
</dbReference>
<evidence type="ECO:0000259" key="2">
    <source>
        <dbReference type="SMART" id="SM01037"/>
    </source>
</evidence>
<dbReference type="CDD" id="cd07816">
    <property type="entry name" value="Bet_v1-like"/>
    <property type="match status" value="1"/>
</dbReference>
<comment type="similarity">
    <text evidence="1">Belongs to the MLP family.</text>
</comment>
<name>A0AAU9TCU5_THLAR</name>
<dbReference type="Gene3D" id="3.30.530.20">
    <property type="match status" value="1"/>
</dbReference>
<dbReference type="Proteomes" id="UP000836841">
    <property type="component" value="Unassembled WGS sequence"/>
</dbReference>
<gene>
    <name evidence="3" type="ORF">TAV2_LOCUS26378</name>
</gene>
<proteinExistence type="inferred from homology"/>
<dbReference type="AlphaFoldDB" id="A0AAU9TCU5"/>
<keyword evidence="4" id="KW-1185">Reference proteome</keyword>
<dbReference type="GO" id="GO:0006952">
    <property type="term" value="P:defense response"/>
    <property type="evidence" value="ECO:0007669"/>
    <property type="project" value="InterPro"/>
</dbReference>
<dbReference type="InterPro" id="IPR023393">
    <property type="entry name" value="START-like_dom_sf"/>
</dbReference>
<protein>
    <recommendedName>
        <fullName evidence="2">Bet v I/Major latex protein domain-containing protein</fullName>
    </recommendedName>
</protein>
<dbReference type="InterPro" id="IPR052006">
    <property type="entry name" value="MLP-like"/>
</dbReference>
<organism evidence="3 4">
    <name type="scientific">Thlaspi arvense</name>
    <name type="common">Field penny-cress</name>
    <dbReference type="NCBI Taxonomy" id="13288"/>
    <lineage>
        <taxon>Eukaryota</taxon>
        <taxon>Viridiplantae</taxon>
        <taxon>Streptophyta</taxon>
        <taxon>Embryophyta</taxon>
        <taxon>Tracheophyta</taxon>
        <taxon>Spermatophyta</taxon>
        <taxon>Magnoliopsida</taxon>
        <taxon>eudicotyledons</taxon>
        <taxon>Gunneridae</taxon>
        <taxon>Pentapetalae</taxon>
        <taxon>rosids</taxon>
        <taxon>malvids</taxon>
        <taxon>Brassicales</taxon>
        <taxon>Brassicaceae</taxon>
        <taxon>Thlaspideae</taxon>
        <taxon>Thlaspi</taxon>
    </lineage>
</organism>
<dbReference type="PANTHER" id="PTHR31338">
    <property type="entry name" value="POLYKETIDE CYCLASE/DEHYDRASE AND LIPID TRANSPORT SUPERFAMILY PROTEIN"/>
    <property type="match status" value="1"/>
</dbReference>
<accession>A0AAU9TCU5</accession>
<reference evidence="3 4" key="1">
    <citation type="submission" date="2022-03" db="EMBL/GenBank/DDBJ databases">
        <authorList>
            <person name="Nunn A."/>
            <person name="Chopra R."/>
            <person name="Nunn A."/>
            <person name="Contreras Garrido A."/>
        </authorList>
    </citation>
    <scope>NUCLEOTIDE SEQUENCE [LARGE SCALE GENOMIC DNA]</scope>
</reference>
<dbReference type="EMBL" id="CAJVSB020000952">
    <property type="protein sequence ID" value="CAH2080676.1"/>
    <property type="molecule type" value="Genomic_DNA"/>
</dbReference>